<proteinExistence type="predicted"/>
<feature type="transmembrane region" description="Helical" evidence="1">
    <location>
        <begin position="171"/>
        <end position="188"/>
    </location>
</feature>
<dbReference type="HOGENOM" id="CLU_090632_0_0_2"/>
<dbReference type="PATRIC" id="fig|1237085.11.peg.1177"/>
<sequence length="242" mass="26111">MKTITFIAITLISGAIAGTILGAVNQVVVEPYIERAIELEMQNAAQNGEIINPIEFAAYRFWQRGGEVAAGTILGLSLGSLFGIVFAYGRGSVPGSSNKKKALVIAGIMWFTLFLIPALKYPANPPAVGDPDTILYRQGLYLAFLAISGFSALGLAFLYRRLGATMKAKKALIPAIYAVIMAGTYFAMPPNPDPISAPMDLVISFRIASAFTISMFWGLLGITLGAFWDKLRPHETARISMR</sequence>
<dbReference type="GeneID" id="13797486"/>
<dbReference type="Proteomes" id="UP000008037">
    <property type="component" value="Chromosome"/>
</dbReference>
<feature type="transmembrane region" description="Helical" evidence="1">
    <location>
        <begin position="208"/>
        <end position="228"/>
    </location>
</feature>
<dbReference type="Pfam" id="PF09490">
    <property type="entry name" value="CbtA"/>
    <property type="match status" value="1"/>
</dbReference>
<name>K0IJ41_NITGG</name>
<evidence type="ECO:0000313" key="3">
    <source>
        <dbReference type="Proteomes" id="UP000008037"/>
    </source>
</evidence>
<evidence type="ECO:0000313" key="2">
    <source>
        <dbReference type="EMBL" id="AFU58167.1"/>
    </source>
</evidence>
<feature type="transmembrane region" description="Helical" evidence="1">
    <location>
        <begin position="68"/>
        <end position="89"/>
    </location>
</feature>
<keyword evidence="3" id="KW-1185">Reference proteome</keyword>
<keyword evidence="1" id="KW-0812">Transmembrane</keyword>
<dbReference type="RefSeq" id="WP_015018704.1">
    <property type="nucleotide sequence ID" value="NC_018719.1"/>
</dbReference>
<dbReference type="OrthoDB" id="10422at2157"/>
<feature type="transmembrane region" description="Helical" evidence="1">
    <location>
        <begin position="101"/>
        <end position="119"/>
    </location>
</feature>
<accession>K0IJ41</accession>
<dbReference type="KEGG" id="nga:Ngar_c12270"/>
<feature type="transmembrane region" description="Helical" evidence="1">
    <location>
        <begin position="139"/>
        <end position="159"/>
    </location>
</feature>
<evidence type="ECO:0000256" key="1">
    <source>
        <dbReference type="SAM" id="Phobius"/>
    </source>
</evidence>
<dbReference type="EMBL" id="CP002408">
    <property type="protein sequence ID" value="AFU58167.1"/>
    <property type="molecule type" value="Genomic_DNA"/>
</dbReference>
<organism evidence="2 3">
    <name type="scientific">Nitrososphaera gargensis (strain Ga9.2)</name>
    <dbReference type="NCBI Taxonomy" id="1237085"/>
    <lineage>
        <taxon>Archaea</taxon>
        <taxon>Nitrososphaerota</taxon>
        <taxon>Nitrososphaeria</taxon>
        <taxon>Nitrososphaerales</taxon>
        <taxon>Nitrososphaeraceae</taxon>
        <taxon>Nitrososphaera</taxon>
    </lineage>
</organism>
<protein>
    <submittedName>
        <fullName evidence="2">Putative cobalt transporter family protein, subunit CbtA</fullName>
    </submittedName>
</protein>
<dbReference type="STRING" id="1237085.Ngar_c12270"/>
<reference evidence="2 3" key="1">
    <citation type="journal article" date="2012" name="Environ. Microbiol.">
        <title>The genome of the ammonia-oxidizing Candidatus Nitrososphaera gargensis: insights into metabolic versatility and environmental adaptations.</title>
        <authorList>
            <person name="Spang A."/>
            <person name="Poehlein A."/>
            <person name="Offre P."/>
            <person name="Zumbragel S."/>
            <person name="Haider S."/>
            <person name="Rychlik N."/>
            <person name="Nowka B."/>
            <person name="Schmeisser C."/>
            <person name="Lebedeva E.V."/>
            <person name="Rattei T."/>
            <person name="Bohm C."/>
            <person name="Schmid M."/>
            <person name="Galushko A."/>
            <person name="Hatzenpichler R."/>
            <person name="Weinmaier T."/>
            <person name="Daniel R."/>
            <person name="Schleper C."/>
            <person name="Spieck E."/>
            <person name="Streit W."/>
            <person name="Wagner M."/>
        </authorList>
    </citation>
    <scope>NUCLEOTIDE SEQUENCE [LARGE SCALE GENOMIC DNA]</scope>
    <source>
        <strain evidence="3">Ga9.2</strain>
    </source>
</reference>
<dbReference type="InParanoid" id="K0IJ41"/>
<dbReference type="AlphaFoldDB" id="K0IJ41"/>
<keyword evidence="1" id="KW-1133">Transmembrane helix</keyword>
<dbReference type="InterPro" id="IPR012666">
    <property type="entry name" value="CbtA_put"/>
</dbReference>
<keyword evidence="1" id="KW-0472">Membrane</keyword>
<gene>
    <name evidence="2" type="primary">cbtA</name>
    <name evidence="2" type="ordered locus">Ngar_c12270</name>
</gene>